<dbReference type="PANTHER" id="PTHR32089:SF112">
    <property type="entry name" value="LYSOZYME-LIKE PROTEIN-RELATED"/>
    <property type="match status" value="1"/>
</dbReference>
<dbReference type="PANTHER" id="PTHR32089">
    <property type="entry name" value="METHYL-ACCEPTING CHEMOTAXIS PROTEIN MCPB"/>
    <property type="match status" value="1"/>
</dbReference>
<dbReference type="KEGG" id="azz:DEW08_28435"/>
<comment type="similarity">
    <text evidence="2">Belongs to the methyl-accepting chemotaxis (MCP) protein family.</text>
</comment>
<keyword evidence="1 3" id="KW-0807">Transducer</keyword>
<dbReference type="InterPro" id="IPR004089">
    <property type="entry name" value="MCPsignal_dom"/>
</dbReference>
<evidence type="ECO:0000259" key="4">
    <source>
        <dbReference type="PROSITE" id="PS50111"/>
    </source>
</evidence>
<dbReference type="InterPro" id="IPR025991">
    <property type="entry name" value="Chemoreceptor_zinc-bind_dom"/>
</dbReference>
<evidence type="ECO:0000313" key="6">
    <source>
        <dbReference type="Proteomes" id="UP000245629"/>
    </source>
</evidence>
<dbReference type="SUPFAM" id="SSF58104">
    <property type="entry name" value="Methyl-accepting chemotaxis protein (MCP) signaling domain"/>
    <property type="match status" value="1"/>
</dbReference>
<gene>
    <name evidence="5" type="ORF">DEW08_28435</name>
</gene>
<reference evidence="6" key="1">
    <citation type="submission" date="2018-05" db="EMBL/GenBank/DDBJ databases">
        <title>Azospirillum thermophila sp. nov., a novel isolated from hot spring.</title>
        <authorList>
            <person name="Zhao Z."/>
        </authorList>
    </citation>
    <scope>NUCLEOTIDE SEQUENCE [LARGE SCALE GENOMIC DNA]</scope>
    <source>
        <strain evidence="6">CFH 70021</strain>
        <plasmid evidence="6">unnamed3</plasmid>
    </source>
</reference>
<keyword evidence="6" id="KW-1185">Reference proteome</keyword>
<evidence type="ECO:0000256" key="3">
    <source>
        <dbReference type="PROSITE-ProRule" id="PRU00284"/>
    </source>
</evidence>
<dbReference type="EMBL" id="CP029358">
    <property type="protein sequence ID" value="AWK89941.1"/>
    <property type="molecule type" value="Genomic_DNA"/>
</dbReference>
<dbReference type="GO" id="GO:0006935">
    <property type="term" value="P:chemotaxis"/>
    <property type="evidence" value="ECO:0007669"/>
    <property type="project" value="InterPro"/>
</dbReference>
<dbReference type="Gene3D" id="1.10.287.950">
    <property type="entry name" value="Methyl-accepting chemotaxis protein"/>
    <property type="match status" value="1"/>
</dbReference>
<dbReference type="Pfam" id="PF00015">
    <property type="entry name" value="MCPsignal"/>
    <property type="match status" value="1"/>
</dbReference>
<dbReference type="OrthoDB" id="266313at2"/>
<evidence type="ECO:0000256" key="1">
    <source>
        <dbReference type="ARBA" id="ARBA00023224"/>
    </source>
</evidence>
<evidence type="ECO:0000313" key="5">
    <source>
        <dbReference type="EMBL" id="AWK89941.1"/>
    </source>
</evidence>
<sequence length="566" mass="59202">MPTTLPTRPDPLSSLWETGLPQFAAAFGAAVPDAVDAAIACTGAGGAERDALAGFRTDIVACWRDLLQGAPAAALAVRFDGISAGLAAKGVGGERLRALDWLIAAELASRVPGWVRLRPSRAAAGIRALLARVAELRSTASASDAAGAASGAAGAPPVFAAELMDRTVDVAIAINDASVANAQMASQLHEVDCDAQSIAAATEETVTGVSEIAERTRDVVALSRETNGATARGRETVQAALGRMDAIAEAVAQAARRVGELASASERIAEIVDTIETIAKQTNLLALNATIEAARAGEAGKGFAVVASEVKTLSNQTAKATEDIRTRIDSLKHEMVTIIGAMDDGTRAVSAGQEAMREVTDHMAEVAHAIDATTQRMAEISSILTQQTAAANDVSAGVVRIADRSAVNSRAILRSVEATKSVEGLLASQLKQLMEQDIQHKILKIAKVDHVIWKKRLADMVAGLETLNSADLASHEACRLGKWYYGPGSLQYRQHSAFAALEEPHRRVHAHGKAAVDAFNTGRTEQAMEEIARVEDASKEVLRLLDALQKPAGSPGVFTGGTQAAF</sequence>
<dbReference type="InterPro" id="IPR004090">
    <property type="entry name" value="Chemotax_Me-accpt_rcpt"/>
</dbReference>
<dbReference type="PROSITE" id="PS50111">
    <property type="entry name" value="CHEMOTAXIS_TRANSDUC_2"/>
    <property type="match status" value="1"/>
</dbReference>
<dbReference type="PRINTS" id="PR00260">
    <property type="entry name" value="CHEMTRNSDUCR"/>
</dbReference>
<proteinExistence type="inferred from homology"/>
<geneLocation type="plasmid" evidence="5 6">
    <name>unnamed3</name>
</geneLocation>
<protein>
    <submittedName>
        <fullName evidence="5">Methyl-accepting chemotaxis protein</fullName>
    </submittedName>
</protein>
<evidence type="ECO:0000256" key="2">
    <source>
        <dbReference type="ARBA" id="ARBA00029447"/>
    </source>
</evidence>
<feature type="domain" description="Methyl-accepting transducer" evidence="4">
    <location>
        <begin position="166"/>
        <end position="402"/>
    </location>
</feature>
<dbReference type="SMART" id="SM00283">
    <property type="entry name" value="MA"/>
    <property type="match status" value="1"/>
</dbReference>
<name>A0A2S2CZK6_9PROT</name>
<dbReference type="Pfam" id="PF13682">
    <property type="entry name" value="CZB"/>
    <property type="match status" value="1"/>
</dbReference>
<dbReference type="GO" id="GO:0016020">
    <property type="term" value="C:membrane"/>
    <property type="evidence" value="ECO:0007669"/>
    <property type="project" value="InterPro"/>
</dbReference>
<accession>A0A2S2CZK6</accession>
<dbReference type="GO" id="GO:0007165">
    <property type="term" value="P:signal transduction"/>
    <property type="evidence" value="ECO:0007669"/>
    <property type="project" value="UniProtKB-KW"/>
</dbReference>
<dbReference type="GO" id="GO:0004888">
    <property type="term" value="F:transmembrane signaling receptor activity"/>
    <property type="evidence" value="ECO:0007669"/>
    <property type="project" value="InterPro"/>
</dbReference>
<keyword evidence="5" id="KW-0614">Plasmid</keyword>
<dbReference type="Proteomes" id="UP000245629">
    <property type="component" value="Plasmid unnamed3"/>
</dbReference>
<dbReference type="RefSeq" id="WP_109333745.1">
    <property type="nucleotide sequence ID" value="NZ_CP029358.1"/>
</dbReference>
<organism evidence="5 6">
    <name type="scientific">Azospirillum thermophilum</name>
    <dbReference type="NCBI Taxonomy" id="2202148"/>
    <lineage>
        <taxon>Bacteria</taxon>
        <taxon>Pseudomonadati</taxon>
        <taxon>Pseudomonadota</taxon>
        <taxon>Alphaproteobacteria</taxon>
        <taxon>Rhodospirillales</taxon>
        <taxon>Azospirillaceae</taxon>
        <taxon>Azospirillum</taxon>
    </lineage>
</organism>
<dbReference type="Gene3D" id="1.20.120.30">
    <property type="entry name" value="Aspartate receptor, ligand-binding domain"/>
    <property type="match status" value="1"/>
</dbReference>
<dbReference type="AlphaFoldDB" id="A0A2S2CZK6"/>